<dbReference type="SUPFAM" id="SSF52833">
    <property type="entry name" value="Thioredoxin-like"/>
    <property type="match status" value="1"/>
</dbReference>
<dbReference type="PANTHER" id="PTHR44051">
    <property type="entry name" value="GLUTATHIONE S-TRANSFERASE-RELATED"/>
    <property type="match status" value="1"/>
</dbReference>
<keyword evidence="2" id="KW-0808">Transferase</keyword>
<dbReference type="InterPro" id="IPR036249">
    <property type="entry name" value="Thioredoxin-like_sf"/>
</dbReference>
<feature type="domain" description="GST N-terminal" evidence="1">
    <location>
        <begin position="31"/>
        <end position="95"/>
    </location>
</feature>
<comment type="caution">
    <text evidence="2">The sequence shown here is derived from an EMBL/GenBank/DDBJ whole genome shotgun (WGS) entry which is preliminary data.</text>
</comment>
<dbReference type="Proteomes" id="UP000325291">
    <property type="component" value="Unassembled WGS sequence"/>
</dbReference>
<gene>
    <name evidence="2" type="ORF">FLO80_07280</name>
</gene>
<dbReference type="Gene3D" id="3.40.30.10">
    <property type="entry name" value="Glutaredoxin"/>
    <property type="match status" value="1"/>
</dbReference>
<dbReference type="AlphaFoldDB" id="A0A5A9ZHE0"/>
<sequence>MTSREFHNEDIVITAYDWVPEPAKGLVRDLRLRWALEEAGLPYRVELVPQGTQTGPINLAKQPFGQIPTLTVGDETIFESGACLWKIARASETLLPTGDEDRDACLSWMFGALNSVEPPLSMLAVLSFYKMAPDHFDIADPGAVDVIRPPARKAAATRLKQVEDRLGANEHLVAGRFTVADLTMVSVLRIAESLQLLDEMPGLRAYIDRHTARPAFGRSLDAQLATIRNHAGKYETAA</sequence>
<dbReference type="FunFam" id="3.40.30.10:FF:000331">
    <property type="entry name" value="Glutathione S-transferase"/>
    <property type="match status" value="1"/>
</dbReference>
<dbReference type="InterPro" id="IPR004045">
    <property type="entry name" value="Glutathione_S-Trfase_N"/>
</dbReference>
<dbReference type="CDD" id="cd03207">
    <property type="entry name" value="GST_C_8"/>
    <property type="match status" value="1"/>
</dbReference>
<dbReference type="PROSITE" id="PS50404">
    <property type="entry name" value="GST_NTER"/>
    <property type="match status" value="1"/>
</dbReference>
<dbReference type="Pfam" id="PF13409">
    <property type="entry name" value="GST_N_2"/>
    <property type="match status" value="1"/>
</dbReference>
<dbReference type="PANTHER" id="PTHR44051:SF8">
    <property type="entry name" value="GLUTATHIONE S-TRANSFERASE GSTA"/>
    <property type="match status" value="1"/>
</dbReference>
<dbReference type="GO" id="GO:0016740">
    <property type="term" value="F:transferase activity"/>
    <property type="evidence" value="ECO:0007669"/>
    <property type="project" value="UniProtKB-KW"/>
</dbReference>
<reference evidence="2 3" key="1">
    <citation type="submission" date="2019-07" db="EMBL/GenBank/DDBJ databases">
        <title>Aquicoccus porphyridii gen. nov., sp. nov., isolated from a small marine red alga, Porphyridium marinum.</title>
        <authorList>
            <person name="Liu L."/>
        </authorList>
    </citation>
    <scope>NUCLEOTIDE SEQUENCE [LARGE SCALE GENOMIC DNA]</scope>
    <source>
        <strain evidence="2 3">L1 8-17</strain>
    </source>
</reference>
<dbReference type="CDD" id="cd03046">
    <property type="entry name" value="GST_N_GTT1_like"/>
    <property type="match status" value="1"/>
</dbReference>
<dbReference type="SUPFAM" id="SSF47616">
    <property type="entry name" value="GST C-terminal domain-like"/>
    <property type="match status" value="1"/>
</dbReference>
<dbReference type="SFLD" id="SFLDS00019">
    <property type="entry name" value="Glutathione_Transferase_(cytos"/>
    <property type="match status" value="1"/>
</dbReference>
<accession>A0A5A9ZHE0</accession>
<organism evidence="2 3">
    <name type="scientific">Aquicoccus porphyridii</name>
    <dbReference type="NCBI Taxonomy" id="1852029"/>
    <lineage>
        <taxon>Bacteria</taxon>
        <taxon>Pseudomonadati</taxon>
        <taxon>Pseudomonadota</taxon>
        <taxon>Alphaproteobacteria</taxon>
        <taxon>Rhodobacterales</taxon>
        <taxon>Paracoccaceae</taxon>
        <taxon>Aquicoccus</taxon>
    </lineage>
</organism>
<dbReference type="Gene3D" id="1.20.1050.10">
    <property type="match status" value="1"/>
</dbReference>
<dbReference type="RefSeq" id="WP_111365133.1">
    <property type="nucleotide sequence ID" value="NZ_VINQ01000004.1"/>
</dbReference>
<evidence type="ECO:0000313" key="3">
    <source>
        <dbReference type="Proteomes" id="UP000325291"/>
    </source>
</evidence>
<proteinExistence type="predicted"/>
<protein>
    <submittedName>
        <fullName evidence="2">Glutathione S-transferase family protein</fullName>
    </submittedName>
</protein>
<dbReference type="Pfam" id="PF00043">
    <property type="entry name" value="GST_C"/>
    <property type="match status" value="1"/>
</dbReference>
<keyword evidence="3" id="KW-1185">Reference proteome</keyword>
<dbReference type="InterPro" id="IPR004046">
    <property type="entry name" value="GST_C"/>
</dbReference>
<name>A0A5A9ZHE0_9RHOB</name>
<dbReference type="EMBL" id="VINQ01000004">
    <property type="protein sequence ID" value="KAA0916620.1"/>
    <property type="molecule type" value="Genomic_DNA"/>
</dbReference>
<evidence type="ECO:0000313" key="2">
    <source>
        <dbReference type="EMBL" id="KAA0916620.1"/>
    </source>
</evidence>
<evidence type="ECO:0000259" key="1">
    <source>
        <dbReference type="PROSITE" id="PS50404"/>
    </source>
</evidence>
<dbReference type="InterPro" id="IPR036282">
    <property type="entry name" value="Glutathione-S-Trfase_C_sf"/>
</dbReference>
<dbReference type="InterPro" id="IPR040079">
    <property type="entry name" value="Glutathione_S-Trfase"/>
</dbReference>